<dbReference type="SUPFAM" id="SSF144091">
    <property type="entry name" value="Rhomboid-like"/>
    <property type="match status" value="1"/>
</dbReference>
<keyword evidence="3 5" id="KW-1133">Transmembrane helix</keyword>
<proteinExistence type="predicted"/>
<evidence type="ECO:0000259" key="6">
    <source>
        <dbReference type="Pfam" id="PF01694"/>
    </source>
</evidence>
<evidence type="ECO:0000256" key="3">
    <source>
        <dbReference type="ARBA" id="ARBA00022989"/>
    </source>
</evidence>
<keyword evidence="2 5" id="KW-0812">Transmembrane</keyword>
<evidence type="ECO:0000256" key="1">
    <source>
        <dbReference type="ARBA" id="ARBA00004141"/>
    </source>
</evidence>
<dbReference type="OrthoDB" id="379116at2157"/>
<evidence type="ECO:0000256" key="4">
    <source>
        <dbReference type="ARBA" id="ARBA00023136"/>
    </source>
</evidence>
<protein>
    <submittedName>
        <fullName evidence="7">Rhomboid family protein</fullName>
    </submittedName>
</protein>
<feature type="transmembrane region" description="Helical" evidence="5">
    <location>
        <begin position="69"/>
        <end position="86"/>
    </location>
</feature>
<dbReference type="EMBL" id="FNPC01000013">
    <property type="protein sequence ID" value="SDY88544.1"/>
    <property type="molecule type" value="Genomic_DNA"/>
</dbReference>
<dbReference type="InterPro" id="IPR022764">
    <property type="entry name" value="Peptidase_S54_rhomboid_dom"/>
</dbReference>
<evidence type="ECO:0000313" key="8">
    <source>
        <dbReference type="Proteomes" id="UP000199079"/>
    </source>
</evidence>
<sequence>MGVVLGWVRRRRWTLYLIVFFLGWYGLQLSVLTIFGEDVAQWWFYFGKPPDTLSPGIIFGPISHDMSNLTHIGGNVFFLFIAGGFAEPYIDGKKILYVVFGLGYLGTYLANVTALVHQLWMIAGASGGILALWAYTGLKLRHKAYEYQSGLTFSRDDLEQITAVLLILGTPVFLLHEAVLAAQFHSGHVIGLILGCVYVGYEEYLKTR</sequence>
<name>A0A1H3NID4_9EURY</name>
<keyword evidence="4 5" id="KW-0472">Membrane</keyword>
<organism evidence="7 8">
    <name type="scientific">Halopenitus persicus</name>
    <dbReference type="NCBI Taxonomy" id="1048396"/>
    <lineage>
        <taxon>Archaea</taxon>
        <taxon>Methanobacteriati</taxon>
        <taxon>Methanobacteriota</taxon>
        <taxon>Stenosarchaea group</taxon>
        <taxon>Halobacteria</taxon>
        <taxon>Halobacteriales</taxon>
        <taxon>Haloferacaceae</taxon>
        <taxon>Halopenitus</taxon>
    </lineage>
</organism>
<reference evidence="8" key="1">
    <citation type="submission" date="2016-10" db="EMBL/GenBank/DDBJ databases">
        <authorList>
            <person name="Varghese N."/>
            <person name="Submissions S."/>
        </authorList>
    </citation>
    <scope>NUCLEOTIDE SEQUENCE [LARGE SCALE GENOMIC DNA]</scope>
    <source>
        <strain evidence="8">DC30,IBRC 10041,KCTC 4046</strain>
    </source>
</reference>
<dbReference type="AlphaFoldDB" id="A0A1H3NID4"/>
<feature type="transmembrane region" description="Helical" evidence="5">
    <location>
        <begin position="158"/>
        <end position="176"/>
    </location>
</feature>
<dbReference type="RefSeq" id="WP_092734900.1">
    <property type="nucleotide sequence ID" value="NZ_FNPC01000013.1"/>
</dbReference>
<dbReference type="GO" id="GO:0016020">
    <property type="term" value="C:membrane"/>
    <property type="evidence" value="ECO:0007669"/>
    <property type="project" value="UniProtKB-SubCell"/>
</dbReference>
<feature type="transmembrane region" description="Helical" evidence="5">
    <location>
        <begin position="95"/>
        <end position="113"/>
    </location>
</feature>
<feature type="domain" description="Peptidase S54 rhomboid" evidence="6">
    <location>
        <begin position="68"/>
        <end position="199"/>
    </location>
</feature>
<dbReference type="InterPro" id="IPR035952">
    <property type="entry name" value="Rhomboid-like_sf"/>
</dbReference>
<accession>A0A1H3NID4</accession>
<dbReference type="Pfam" id="PF01694">
    <property type="entry name" value="Rhomboid"/>
    <property type="match status" value="1"/>
</dbReference>
<comment type="subcellular location">
    <subcellularLocation>
        <location evidence="1">Membrane</location>
        <topology evidence="1">Multi-pass membrane protein</topology>
    </subcellularLocation>
</comment>
<dbReference type="GO" id="GO:0004252">
    <property type="term" value="F:serine-type endopeptidase activity"/>
    <property type="evidence" value="ECO:0007669"/>
    <property type="project" value="InterPro"/>
</dbReference>
<feature type="transmembrane region" description="Helical" evidence="5">
    <location>
        <begin position="182"/>
        <end position="201"/>
    </location>
</feature>
<feature type="transmembrane region" description="Helical" evidence="5">
    <location>
        <begin position="15"/>
        <end position="35"/>
    </location>
</feature>
<evidence type="ECO:0000313" key="7">
    <source>
        <dbReference type="EMBL" id="SDY88544.1"/>
    </source>
</evidence>
<dbReference type="Proteomes" id="UP000199079">
    <property type="component" value="Unassembled WGS sequence"/>
</dbReference>
<feature type="transmembrane region" description="Helical" evidence="5">
    <location>
        <begin position="119"/>
        <end position="138"/>
    </location>
</feature>
<gene>
    <name evidence="7" type="ORF">SAMN05216564_1136</name>
</gene>
<evidence type="ECO:0000256" key="5">
    <source>
        <dbReference type="SAM" id="Phobius"/>
    </source>
</evidence>
<keyword evidence="8" id="KW-1185">Reference proteome</keyword>
<evidence type="ECO:0000256" key="2">
    <source>
        <dbReference type="ARBA" id="ARBA00022692"/>
    </source>
</evidence>
<dbReference type="Gene3D" id="1.20.1540.10">
    <property type="entry name" value="Rhomboid-like"/>
    <property type="match status" value="1"/>
</dbReference>